<evidence type="ECO:0000313" key="2">
    <source>
        <dbReference type="EMBL" id="KAK0062034.1"/>
    </source>
</evidence>
<reference evidence="2" key="2">
    <citation type="submission" date="2023-04" db="EMBL/GenBank/DDBJ databases">
        <authorList>
            <person name="Bu L."/>
            <person name="Lu L."/>
            <person name="Laidemitt M.R."/>
            <person name="Zhang S.M."/>
            <person name="Mutuku M."/>
            <person name="Mkoji G."/>
            <person name="Steinauer M."/>
            <person name="Loker E.S."/>
        </authorList>
    </citation>
    <scope>NUCLEOTIDE SEQUENCE</scope>
    <source>
        <strain evidence="2">KasaAsao</strain>
        <tissue evidence="2">Whole Snail</tissue>
    </source>
</reference>
<dbReference type="Proteomes" id="UP001233172">
    <property type="component" value="Unassembled WGS sequence"/>
</dbReference>
<evidence type="ECO:0000313" key="3">
    <source>
        <dbReference type="Proteomes" id="UP001233172"/>
    </source>
</evidence>
<dbReference type="AlphaFoldDB" id="A0AAD8BY89"/>
<sequence length="89" mass="9455">RHCEKTVAPIKSLFHKKAQVRYPNPSAYIDGRSQAVGSEGKSPSLSGQGSSSSSSSSSDNVEEVGSGVDIDVTKKKLSLTFMKALEKPK</sequence>
<comment type="caution">
    <text evidence="2">The sequence shown here is derived from an EMBL/GenBank/DDBJ whole genome shotgun (WGS) entry which is preliminary data.</text>
</comment>
<name>A0AAD8BY89_BIOPF</name>
<protein>
    <submittedName>
        <fullName evidence="2">Uncharacterized protein</fullName>
    </submittedName>
</protein>
<evidence type="ECO:0000256" key="1">
    <source>
        <dbReference type="SAM" id="MobiDB-lite"/>
    </source>
</evidence>
<keyword evidence="3" id="KW-1185">Reference proteome</keyword>
<gene>
    <name evidence="2" type="ORF">Bpfe_008527</name>
</gene>
<feature type="region of interest" description="Disordered" evidence="1">
    <location>
        <begin position="23"/>
        <end position="67"/>
    </location>
</feature>
<accession>A0AAD8BY89</accession>
<proteinExistence type="predicted"/>
<dbReference type="EMBL" id="JASAOG010000027">
    <property type="protein sequence ID" value="KAK0062034.1"/>
    <property type="molecule type" value="Genomic_DNA"/>
</dbReference>
<organism evidence="2 3">
    <name type="scientific">Biomphalaria pfeifferi</name>
    <name type="common">Bloodfluke planorb</name>
    <name type="synonym">Freshwater snail</name>
    <dbReference type="NCBI Taxonomy" id="112525"/>
    <lineage>
        <taxon>Eukaryota</taxon>
        <taxon>Metazoa</taxon>
        <taxon>Spiralia</taxon>
        <taxon>Lophotrochozoa</taxon>
        <taxon>Mollusca</taxon>
        <taxon>Gastropoda</taxon>
        <taxon>Heterobranchia</taxon>
        <taxon>Euthyneura</taxon>
        <taxon>Panpulmonata</taxon>
        <taxon>Hygrophila</taxon>
        <taxon>Lymnaeoidea</taxon>
        <taxon>Planorbidae</taxon>
        <taxon>Biomphalaria</taxon>
    </lineage>
</organism>
<feature type="non-terminal residue" evidence="2">
    <location>
        <position position="1"/>
    </location>
</feature>
<reference evidence="2" key="1">
    <citation type="journal article" date="2023" name="PLoS Negl. Trop. Dis.">
        <title>A genome sequence for Biomphalaria pfeifferi, the major vector snail for the human-infecting parasite Schistosoma mansoni.</title>
        <authorList>
            <person name="Bu L."/>
            <person name="Lu L."/>
            <person name="Laidemitt M.R."/>
            <person name="Zhang S.M."/>
            <person name="Mutuku M."/>
            <person name="Mkoji G."/>
            <person name="Steinauer M."/>
            <person name="Loker E.S."/>
        </authorList>
    </citation>
    <scope>NUCLEOTIDE SEQUENCE</scope>
    <source>
        <strain evidence="2">KasaAsao</strain>
    </source>
</reference>
<feature type="compositionally biased region" description="Low complexity" evidence="1">
    <location>
        <begin position="42"/>
        <end position="58"/>
    </location>
</feature>